<dbReference type="RefSeq" id="WP_115479249.1">
    <property type="nucleotide sequence ID" value="NZ_QRBF01000007.1"/>
</dbReference>
<sequence>MSSLSRSAPDASDRLTTLDPNSRQITTINTYTVAPERAEAVLNYLVYSAEEIVRHVPGFLSFNFHLSLDRTQIVNYGQWESREAVTAARENPKIVALMKETAQIAGSSNSMPYVLRKSVPAAGK</sequence>
<comment type="caution">
    <text evidence="2">The sequence shown here is derived from an EMBL/GenBank/DDBJ whole genome shotgun (WGS) entry which is preliminary data.</text>
</comment>
<gene>
    <name evidence="2" type="ORF">DWU99_16820</name>
</gene>
<dbReference type="AlphaFoldDB" id="A0A370WZ28"/>
<dbReference type="Gene3D" id="3.30.70.100">
    <property type="match status" value="1"/>
</dbReference>
<accession>A0A370WZ28</accession>
<proteinExistence type="predicted"/>
<dbReference type="Proteomes" id="UP000255334">
    <property type="component" value="Unassembled WGS sequence"/>
</dbReference>
<protein>
    <submittedName>
        <fullName evidence="2">Antibiotic biosynthesis monooxygenase</fullName>
    </submittedName>
</protein>
<dbReference type="EMBL" id="QRBF01000007">
    <property type="protein sequence ID" value="RDS81346.1"/>
    <property type="molecule type" value="Genomic_DNA"/>
</dbReference>
<dbReference type="InterPro" id="IPR007138">
    <property type="entry name" value="ABM_dom"/>
</dbReference>
<dbReference type="GO" id="GO:0004497">
    <property type="term" value="F:monooxygenase activity"/>
    <property type="evidence" value="ECO:0007669"/>
    <property type="project" value="UniProtKB-KW"/>
</dbReference>
<evidence type="ECO:0000313" key="2">
    <source>
        <dbReference type="EMBL" id="RDS81346.1"/>
    </source>
</evidence>
<dbReference type="InterPro" id="IPR011008">
    <property type="entry name" value="Dimeric_a/b-barrel"/>
</dbReference>
<feature type="domain" description="ABM" evidence="1">
    <location>
        <begin position="25"/>
        <end position="119"/>
    </location>
</feature>
<evidence type="ECO:0000313" key="3">
    <source>
        <dbReference type="Proteomes" id="UP000255334"/>
    </source>
</evidence>
<keyword evidence="2" id="KW-0503">Monooxygenase</keyword>
<dbReference type="PROSITE" id="PS51725">
    <property type="entry name" value="ABM"/>
    <property type="match status" value="1"/>
</dbReference>
<dbReference type="SUPFAM" id="SSF54909">
    <property type="entry name" value="Dimeric alpha+beta barrel"/>
    <property type="match status" value="1"/>
</dbReference>
<keyword evidence="2" id="KW-0560">Oxidoreductase</keyword>
<dbReference type="Pfam" id="PF03992">
    <property type="entry name" value="ABM"/>
    <property type="match status" value="1"/>
</dbReference>
<dbReference type="OrthoDB" id="8083940at2"/>
<keyword evidence="3" id="KW-1185">Reference proteome</keyword>
<organism evidence="2 3">
    <name type="scientific">Dyella psychrodurans</name>
    <dbReference type="NCBI Taxonomy" id="1927960"/>
    <lineage>
        <taxon>Bacteria</taxon>
        <taxon>Pseudomonadati</taxon>
        <taxon>Pseudomonadota</taxon>
        <taxon>Gammaproteobacteria</taxon>
        <taxon>Lysobacterales</taxon>
        <taxon>Rhodanobacteraceae</taxon>
        <taxon>Dyella</taxon>
    </lineage>
</organism>
<evidence type="ECO:0000259" key="1">
    <source>
        <dbReference type="PROSITE" id="PS51725"/>
    </source>
</evidence>
<reference evidence="2 3" key="1">
    <citation type="submission" date="2018-07" db="EMBL/GenBank/DDBJ databases">
        <title>Dyella monticola sp. nov. and Dyella psychrodurans sp. nov. isolated from monsoon evergreen broad-leaved forest soil of Dinghu Mountain, China.</title>
        <authorList>
            <person name="Gao Z."/>
            <person name="Qiu L."/>
        </authorList>
    </citation>
    <scope>NUCLEOTIDE SEQUENCE [LARGE SCALE GENOMIC DNA]</scope>
    <source>
        <strain evidence="2 3">4MSK11</strain>
    </source>
</reference>
<name>A0A370WZ28_9GAMM</name>